<proteinExistence type="predicted"/>
<evidence type="ECO:0000313" key="3">
    <source>
        <dbReference type="Proteomes" id="UP000663872"/>
    </source>
</evidence>
<accession>A0A817Z219</accession>
<evidence type="ECO:0000313" key="2">
    <source>
        <dbReference type="EMBL" id="CAF3385561.1"/>
    </source>
</evidence>
<dbReference type="EMBL" id="CAJNYT010000928">
    <property type="protein sequence ID" value="CAF3385561.1"/>
    <property type="molecule type" value="Genomic_DNA"/>
</dbReference>
<protein>
    <recommendedName>
        <fullName evidence="4">Reverse transcriptase domain-containing protein</fullName>
    </recommendedName>
</protein>
<comment type="caution">
    <text evidence="2">The sequence shown here is derived from an EMBL/GenBank/DDBJ whole genome shotgun (WGS) entry which is preliminary data.</text>
</comment>
<dbReference type="AlphaFoldDB" id="A0A817Z219"/>
<dbReference type="PANTHER" id="PTHR21301">
    <property type="entry name" value="REVERSE TRANSCRIPTASE"/>
    <property type="match status" value="1"/>
</dbReference>
<organism evidence="2 3">
    <name type="scientific">Rotaria socialis</name>
    <dbReference type="NCBI Taxonomy" id="392032"/>
    <lineage>
        <taxon>Eukaryota</taxon>
        <taxon>Metazoa</taxon>
        <taxon>Spiralia</taxon>
        <taxon>Gnathifera</taxon>
        <taxon>Rotifera</taxon>
        <taxon>Eurotatoria</taxon>
        <taxon>Bdelloidea</taxon>
        <taxon>Philodinida</taxon>
        <taxon>Philodinidae</taxon>
        <taxon>Rotaria</taxon>
    </lineage>
</organism>
<feature type="region of interest" description="Disordered" evidence="1">
    <location>
        <begin position="68"/>
        <end position="113"/>
    </location>
</feature>
<dbReference type="Proteomes" id="UP000663872">
    <property type="component" value="Unassembled WGS sequence"/>
</dbReference>
<evidence type="ECO:0000256" key="1">
    <source>
        <dbReference type="SAM" id="MobiDB-lite"/>
    </source>
</evidence>
<dbReference type="PANTHER" id="PTHR21301:SF10">
    <property type="entry name" value="REVERSE TRANSCRIPTASE DOMAIN-CONTAINING PROTEIN"/>
    <property type="match status" value="1"/>
</dbReference>
<name>A0A817Z219_9BILA</name>
<gene>
    <name evidence="2" type="ORF">GRG538_LOCUS8614</name>
</gene>
<evidence type="ECO:0008006" key="4">
    <source>
        <dbReference type="Google" id="ProtNLM"/>
    </source>
</evidence>
<sequence>MGSFSQASFIDNNNVLDDDMVEQSTFNHPIMMPPTMTRDITPHYFDSNNSGMSPASMKTHSCTVQSSTLLDDNTHENGEFNVNNTKAMNDKQEDDDDEYQDIDDDDDDVNDSTWILYKDDDGEDQDNQLTYHHTEPQKLKDLDWKDLPNFIHNMDYDHLNSHERKSARVENQTLLSIRRKTIAANAIARLPYKGSSVYICSQNSFQQKVGDYMARTGAYKLIHQLNGVNQNASKKCLIDIVERVEIKLHNLLRSKSIAKRQYLAMTIDRSSLRLNYLYFVPETHKGQIPVRPIMVCNDGPTMAIARYITPLLWSIFDRATNCIRFSNGAIDVVHAIERYAQNGHLKPSALFVTLNMDNLTTIFSHEQTIAALKSLLSDQLKDQMIQGITVDTMIELVYIVLQNQFCVSNNKLYQQFKGGASGLPLTMLLAYINMFYGQHRDLVASFVEKNELFGRYQDQALLTWHGSEDEFHTLFNTGIDTEHLMTMSVGSTIHFHDLEIGHNSKGVLESKVYYDRDIDTLPNVSDESIENLPKQLHAVLYRAVRCCSDLEKFRWERSLINVSFLLSGLPPGSIDSIIQNFYVEFGLPTRSFSCVLQDDEYHQLRRNIIQDVDRQVELKKQREKQNQHTLFIPCPKFLDHKQLADYKKGIIEWWKKYYGNEPQTKHIQIKWVESTSKNLTNSDILVNKRPPIRLLTLSKK</sequence>
<reference evidence="2" key="1">
    <citation type="submission" date="2021-02" db="EMBL/GenBank/DDBJ databases">
        <authorList>
            <person name="Nowell W R."/>
        </authorList>
    </citation>
    <scope>NUCLEOTIDE SEQUENCE</scope>
</reference>
<feature type="compositionally biased region" description="Acidic residues" evidence="1">
    <location>
        <begin position="92"/>
        <end position="110"/>
    </location>
</feature>